<proteinExistence type="predicted"/>
<name>A0AAN8EV93_TRICO</name>
<dbReference type="SUPFAM" id="SSF55797">
    <property type="entry name" value="PR-1-like"/>
    <property type="match status" value="1"/>
</dbReference>
<protein>
    <recommendedName>
        <fullName evidence="4">SCP domain-containing protein</fullName>
    </recommendedName>
</protein>
<accession>A0AAN8EV93</accession>
<feature type="non-terminal residue" evidence="2">
    <location>
        <position position="92"/>
    </location>
</feature>
<feature type="region of interest" description="Disordered" evidence="1">
    <location>
        <begin position="1"/>
        <end position="23"/>
    </location>
</feature>
<dbReference type="InterPro" id="IPR035940">
    <property type="entry name" value="CAP_sf"/>
</dbReference>
<organism evidence="2 3">
    <name type="scientific">Trichostrongylus colubriformis</name>
    <name type="common">Black scour worm</name>
    <dbReference type="NCBI Taxonomy" id="6319"/>
    <lineage>
        <taxon>Eukaryota</taxon>
        <taxon>Metazoa</taxon>
        <taxon>Ecdysozoa</taxon>
        <taxon>Nematoda</taxon>
        <taxon>Chromadorea</taxon>
        <taxon>Rhabditida</taxon>
        <taxon>Rhabditina</taxon>
        <taxon>Rhabditomorpha</taxon>
        <taxon>Strongyloidea</taxon>
        <taxon>Trichostrongylidae</taxon>
        <taxon>Trichostrongylus</taxon>
    </lineage>
</organism>
<evidence type="ECO:0000313" key="3">
    <source>
        <dbReference type="Proteomes" id="UP001331761"/>
    </source>
</evidence>
<feature type="compositionally biased region" description="Polar residues" evidence="1">
    <location>
        <begin position="12"/>
        <end position="21"/>
    </location>
</feature>
<evidence type="ECO:0000256" key="1">
    <source>
        <dbReference type="SAM" id="MobiDB-lite"/>
    </source>
</evidence>
<evidence type="ECO:0000313" key="2">
    <source>
        <dbReference type="EMBL" id="KAK5964374.1"/>
    </source>
</evidence>
<dbReference type="EMBL" id="WIXE01025910">
    <property type="protein sequence ID" value="KAK5964374.1"/>
    <property type="molecule type" value="Genomic_DNA"/>
</dbReference>
<sequence>MWEGTVTHVGLGTTQSVNTTHRVGPKRVLPAQRFQGVSNEPVPKCNNTEIDDATRDAYLNQHNEYRSSLARGKGFNGNWLGYAPKANNMQKM</sequence>
<gene>
    <name evidence="2" type="ORF">GCK32_014308</name>
</gene>
<keyword evidence="3" id="KW-1185">Reference proteome</keyword>
<dbReference type="AlphaFoldDB" id="A0AAN8EV93"/>
<comment type="caution">
    <text evidence="2">The sequence shown here is derived from an EMBL/GenBank/DDBJ whole genome shotgun (WGS) entry which is preliminary data.</text>
</comment>
<evidence type="ECO:0008006" key="4">
    <source>
        <dbReference type="Google" id="ProtNLM"/>
    </source>
</evidence>
<dbReference type="Proteomes" id="UP001331761">
    <property type="component" value="Unassembled WGS sequence"/>
</dbReference>
<reference evidence="2 3" key="1">
    <citation type="submission" date="2019-10" db="EMBL/GenBank/DDBJ databases">
        <title>Assembly and Annotation for the nematode Trichostrongylus colubriformis.</title>
        <authorList>
            <person name="Martin J."/>
        </authorList>
    </citation>
    <scope>NUCLEOTIDE SEQUENCE [LARGE SCALE GENOMIC DNA]</scope>
    <source>
        <strain evidence="2">G859</strain>
        <tissue evidence="2">Whole worm</tissue>
    </source>
</reference>
<dbReference type="Gene3D" id="3.40.33.10">
    <property type="entry name" value="CAP"/>
    <property type="match status" value="1"/>
</dbReference>